<feature type="signal peptide" evidence="1">
    <location>
        <begin position="1"/>
        <end position="21"/>
    </location>
</feature>
<organism evidence="2 3">
    <name type="scientific">Pedobacter frigiditerrae</name>
    <dbReference type="NCBI Taxonomy" id="2530452"/>
    <lineage>
        <taxon>Bacteria</taxon>
        <taxon>Pseudomonadati</taxon>
        <taxon>Bacteroidota</taxon>
        <taxon>Sphingobacteriia</taxon>
        <taxon>Sphingobacteriales</taxon>
        <taxon>Sphingobacteriaceae</taxon>
        <taxon>Pedobacter</taxon>
    </lineage>
</organism>
<dbReference type="RefSeq" id="WP_131554456.1">
    <property type="nucleotide sequence ID" value="NZ_SJSK01000004.1"/>
</dbReference>
<protein>
    <recommendedName>
        <fullName evidence="4">Lipocalin-like domain-containing protein</fullName>
    </recommendedName>
</protein>
<evidence type="ECO:0000313" key="3">
    <source>
        <dbReference type="Proteomes" id="UP000292884"/>
    </source>
</evidence>
<evidence type="ECO:0000256" key="1">
    <source>
        <dbReference type="SAM" id="SignalP"/>
    </source>
</evidence>
<evidence type="ECO:0008006" key="4">
    <source>
        <dbReference type="Google" id="ProtNLM"/>
    </source>
</evidence>
<comment type="caution">
    <text evidence="2">The sequence shown here is derived from an EMBL/GenBank/DDBJ whole genome shotgun (WGS) entry which is preliminary data.</text>
</comment>
<dbReference type="AlphaFoldDB" id="A0A4R0MRA4"/>
<keyword evidence="1" id="KW-0732">Signal</keyword>
<evidence type="ECO:0000313" key="2">
    <source>
        <dbReference type="EMBL" id="TCC89469.1"/>
    </source>
</evidence>
<sequence>MKLIKTYLVMLLAALTFIGCKKQTSLDLSGTYTIKSSAKLFIPKNRNIATLTASDFADSRCPANAICVWEGVGTVKIKFKDEVKEQTIELCTGGCAVVSKSKAQDITLNNLNYTVELTELSPYPGTGTANSTKKATIVIKRK</sequence>
<dbReference type="Proteomes" id="UP000292884">
    <property type="component" value="Unassembled WGS sequence"/>
</dbReference>
<dbReference type="OrthoDB" id="163809at2"/>
<keyword evidence="3" id="KW-1185">Reference proteome</keyword>
<gene>
    <name evidence="2" type="ORF">EZ428_17410</name>
</gene>
<name>A0A4R0MRA4_9SPHI</name>
<dbReference type="EMBL" id="SJSK01000004">
    <property type="protein sequence ID" value="TCC89469.1"/>
    <property type="molecule type" value="Genomic_DNA"/>
</dbReference>
<dbReference type="PROSITE" id="PS51257">
    <property type="entry name" value="PROKAR_LIPOPROTEIN"/>
    <property type="match status" value="1"/>
</dbReference>
<accession>A0A4R0MRA4</accession>
<reference evidence="2 3" key="1">
    <citation type="submission" date="2019-02" db="EMBL/GenBank/DDBJ databases">
        <title>Pedobacter sp. RP-1-13 sp. nov., isolated from Arctic soil.</title>
        <authorList>
            <person name="Dahal R.H."/>
        </authorList>
    </citation>
    <scope>NUCLEOTIDE SEQUENCE [LARGE SCALE GENOMIC DNA]</scope>
    <source>
        <strain evidence="2 3">RP-1-13</strain>
    </source>
</reference>
<feature type="chain" id="PRO_5020464961" description="Lipocalin-like domain-containing protein" evidence="1">
    <location>
        <begin position="22"/>
        <end position="142"/>
    </location>
</feature>
<proteinExistence type="predicted"/>